<dbReference type="PANTHER" id="PTHR46206">
    <property type="entry name" value="CYTOCHROME P450"/>
    <property type="match status" value="1"/>
</dbReference>
<evidence type="ECO:0000256" key="1">
    <source>
        <dbReference type="ARBA" id="ARBA00001971"/>
    </source>
</evidence>
<keyword evidence="6 7" id="KW-0408">Iron</keyword>
<keyword evidence="7 8" id="KW-0349">Heme</keyword>
<dbReference type="GO" id="GO:0005506">
    <property type="term" value="F:iron ion binding"/>
    <property type="evidence" value="ECO:0007669"/>
    <property type="project" value="InterPro"/>
</dbReference>
<dbReference type="GeneID" id="54585168"/>
<dbReference type="Gene3D" id="1.10.630.10">
    <property type="entry name" value="Cytochrome P450"/>
    <property type="match status" value="1"/>
</dbReference>
<accession>A0A6A6J5U0</accession>
<sequence length="508" mass="57707">MDVLTSSGFAHTLQTVAFATIIFAACVLLPKINYRTQLAKLPAYGSPASEKQRQAYLKSAAKMYREGYEKFKDTVYRMASVDGEDNIVIPPRFLPEVRRLPDSVLSFPKAIEKTMEVKYTNILTDEPIVAHSIKADLTPALARLNSVVYTEVEQALKEEIPECKDWTPVPIYSRLVNMVAKISGRVFVGPELCRDDGYLDAAVNYTMDLINAQRAIKKIRPLYRPYLAPRLPEIKRLLQRQKSAEAFLRPVVQARRDAEKNDPSYQKPDDLLSWFMNRSEDFGVESTEKLAKLQLGIIFAAIHTTTLTATNILYTMAVDPEAIEPLREEIRTVMAENGGTITTRALQYMVKLDSYMKECVRFYPAGLTSFTRKVLKGFTLSNGQYIPKGVVIEVPSHAIYQDDMNYPNGDTFDGFRHYKLRQGGTATDHARNQFVTTNEQNLMFGYGRHACPGRFFAANEIKMLLARILLDYDVKNEDGSMERYPNILMGRSTSPDPRKKLLFKRVEV</sequence>
<comment type="pathway">
    <text evidence="2">Mycotoxin biosynthesis.</text>
</comment>
<dbReference type="PRINTS" id="PR00465">
    <property type="entry name" value="EP450IV"/>
</dbReference>
<dbReference type="RefSeq" id="XP_033692264.1">
    <property type="nucleotide sequence ID" value="XM_033831838.1"/>
</dbReference>
<dbReference type="Proteomes" id="UP000800094">
    <property type="component" value="Unassembled WGS sequence"/>
</dbReference>
<dbReference type="InterPro" id="IPR002403">
    <property type="entry name" value="Cyt_P450_E_grp-IV"/>
</dbReference>
<dbReference type="SUPFAM" id="SSF48264">
    <property type="entry name" value="Cytochrome P450"/>
    <property type="match status" value="1"/>
</dbReference>
<dbReference type="InterPro" id="IPR001128">
    <property type="entry name" value="Cyt_P450"/>
</dbReference>
<evidence type="ECO:0000256" key="8">
    <source>
        <dbReference type="RuleBase" id="RU000461"/>
    </source>
</evidence>
<evidence type="ECO:0000256" key="7">
    <source>
        <dbReference type="PIRSR" id="PIRSR602403-1"/>
    </source>
</evidence>
<evidence type="ECO:0000256" key="6">
    <source>
        <dbReference type="ARBA" id="ARBA00023004"/>
    </source>
</evidence>
<proteinExistence type="inferred from homology"/>
<evidence type="ECO:0000256" key="5">
    <source>
        <dbReference type="ARBA" id="ARBA00023002"/>
    </source>
</evidence>
<evidence type="ECO:0000313" key="11">
    <source>
        <dbReference type="Proteomes" id="UP000800094"/>
    </source>
</evidence>
<evidence type="ECO:0000256" key="9">
    <source>
        <dbReference type="SAM" id="Phobius"/>
    </source>
</evidence>
<keyword evidence="9" id="KW-1133">Transmembrane helix</keyword>
<evidence type="ECO:0000256" key="2">
    <source>
        <dbReference type="ARBA" id="ARBA00004685"/>
    </source>
</evidence>
<evidence type="ECO:0000256" key="3">
    <source>
        <dbReference type="ARBA" id="ARBA00010617"/>
    </source>
</evidence>
<dbReference type="InterPro" id="IPR036396">
    <property type="entry name" value="Cyt_P450_sf"/>
</dbReference>
<comment type="similarity">
    <text evidence="3 8">Belongs to the cytochrome P450 family.</text>
</comment>
<protein>
    <submittedName>
        <fullName evidence="10">Cytochrome P450 monooxygenase-like protein</fullName>
    </submittedName>
</protein>
<dbReference type="Pfam" id="PF00067">
    <property type="entry name" value="p450"/>
    <property type="match status" value="1"/>
</dbReference>
<name>A0A6A6J5U0_9PLEO</name>
<reference evidence="10" key="1">
    <citation type="journal article" date="2020" name="Stud. Mycol.">
        <title>101 Dothideomycetes genomes: a test case for predicting lifestyles and emergence of pathogens.</title>
        <authorList>
            <person name="Haridas S."/>
            <person name="Albert R."/>
            <person name="Binder M."/>
            <person name="Bloem J."/>
            <person name="Labutti K."/>
            <person name="Salamov A."/>
            <person name="Andreopoulos B."/>
            <person name="Baker S."/>
            <person name="Barry K."/>
            <person name="Bills G."/>
            <person name="Bluhm B."/>
            <person name="Cannon C."/>
            <person name="Castanera R."/>
            <person name="Culley D."/>
            <person name="Daum C."/>
            <person name="Ezra D."/>
            <person name="Gonzalez J."/>
            <person name="Henrissat B."/>
            <person name="Kuo A."/>
            <person name="Liang C."/>
            <person name="Lipzen A."/>
            <person name="Lutzoni F."/>
            <person name="Magnuson J."/>
            <person name="Mondo S."/>
            <person name="Nolan M."/>
            <person name="Ohm R."/>
            <person name="Pangilinan J."/>
            <person name="Park H.-J."/>
            <person name="Ramirez L."/>
            <person name="Alfaro M."/>
            <person name="Sun H."/>
            <person name="Tritt A."/>
            <person name="Yoshinaga Y."/>
            <person name="Zwiers L.-H."/>
            <person name="Turgeon B."/>
            <person name="Goodwin S."/>
            <person name="Spatafora J."/>
            <person name="Crous P."/>
            <person name="Grigoriev I."/>
        </authorList>
    </citation>
    <scope>NUCLEOTIDE SEQUENCE</scope>
    <source>
        <strain evidence="10">CBS 122368</strain>
    </source>
</reference>
<keyword evidence="9" id="KW-0812">Transmembrane</keyword>
<comment type="cofactor">
    <cofactor evidence="1 7">
        <name>heme</name>
        <dbReference type="ChEBI" id="CHEBI:30413"/>
    </cofactor>
</comment>
<dbReference type="PANTHER" id="PTHR46206:SF7">
    <property type="entry name" value="P450, PUTATIVE (EUROFUNG)-RELATED"/>
    <property type="match status" value="1"/>
</dbReference>
<keyword evidence="4 7" id="KW-0479">Metal-binding</keyword>
<evidence type="ECO:0000313" key="10">
    <source>
        <dbReference type="EMBL" id="KAF2257260.1"/>
    </source>
</evidence>
<dbReference type="GO" id="GO:0016705">
    <property type="term" value="F:oxidoreductase activity, acting on paired donors, with incorporation or reduction of molecular oxygen"/>
    <property type="evidence" value="ECO:0007669"/>
    <property type="project" value="InterPro"/>
</dbReference>
<dbReference type="CDD" id="cd11041">
    <property type="entry name" value="CYP503A1-like"/>
    <property type="match status" value="1"/>
</dbReference>
<dbReference type="PROSITE" id="PS00086">
    <property type="entry name" value="CYTOCHROME_P450"/>
    <property type="match status" value="1"/>
</dbReference>
<keyword evidence="8 10" id="KW-0503">Monooxygenase</keyword>
<dbReference type="EMBL" id="ML987189">
    <property type="protein sequence ID" value="KAF2257260.1"/>
    <property type="molecule type" value="Genomic_DNA"/>
</dbReference>
<dbReference type="AlphaFoldDB" id="A0A6A6J5U0"/>
<feature type="binding site" description="axial binding residue" evidence="7">
    <location>
        <position position="451"/>
    </location>
    <ligand>
        <name>heme</name>
        <dbReference type="ChEBI" id="CHEBI:30413"/>
    </ligand>
    <ligandPart>
        <name>Fe</name>
        <dbReference type="ChEBI" id="CHEBI:18248"/>
    </ligandPart>
</feature>
<dbReference type="OrthoDB" id="1844152at2759"/>
<gene>
    <name evidence="10" type="ORF">BU26DRAFT_546356</name>
</gene>
<dbReference type="GO" id="GO:0004497">
    <property type="term" value="F:monooxygenase activity"/>
    <property type="evidence" value="ECO:0007669"/>
    <property type="project" value="UniProtKB-KW"/>
</dbReference>
<dbReference type="InterPro" id="IPR017972">
    <property type="entry name" value="Cyt_P450_CS"/>
</dbReference>
<organism evidence="10 11">
    <name type="scientific">Trematosphaeria pertusa</name>
    <dbReference type="NCBI Taxonomy" id="390896"/>
    <lineage>
        <taxon>Eukaryota</taxon>
        <taxon>Fungi</taxon>
        <taxon>Dikarya</taxon>
        <taxon>Ascomycota</taxon>
        <taxon>Pezizomycotina</taxon>
        <taxon>Dothideomycetes</taxon>
        <taxon>Pleosporomycetidae</taxon>
        <taxon>Pleosporales</taxon>
        <taxon>Massarineae</taxon>
        <taxon>Trematosphaeriaceae</taxon>
        <taxon>Trematosphaeria</taxon>
    </lineage>
</organism>
<keyword evidence="11" id="KW-1185">Reference proteome</keyword>
<keyword evidence="5 8" id="KW-0560">Oxidoreductase</keyword>
<dbReference type="GO" id="GO:0020037">
    <property type="term" value="F:heme binding"/>
    <property type="evidence" value="ECO:0007669"/>
    <property type="project" value="InterPro"/>
</dbReference>
<keyword evidence="9" id="KW-0472">Membrane</keyword>
<evidence type="ECO:0000256" key="4">
    <source>
        <dbReference type="ARBA" id="ARBA00022723"/>
    </source>
</evidence>
<feature type="transmembrane region" description="Helical" evidence="9">
    <location>
        <begin position="12"/>
        <end position="30"/>
    </location>
</feature>